<evidence type="ECO:0000256" key="2">
    <source>
        <dbReference type="ARBA" id="ARBA00023098"/>
    </source>
</evidence>
<dbReference type="AlphaFoldDB" id="A0A1M6BZU8"/>
<dbReference type="InterPro" id="IPR029058">
    <property type="entry name" value="AB_hydrolase_fold"/>
</dbReference>
<evidence type="ECO:0000256" key="1">
    <source>
        <dbReference type="ARBA" id="ARBA00022963"/>
    </source>
</evidence>
<proteinExistence type="predicted"/>
<gene>
    <name evidence="4" type="ORF">SAMN02745216_00111</name>
</gene>
<evidence type="ECO:0000313" key="4">
    <source>
        <dbReference type="EMBL" id="SHI54173.1"/>
    </source>
</evidence>
<protein>
    <submittedName>
        <fullName evidence="4">Alpha/beta hydrolase fold</fullName>
    </submittedName>
</protein>
<dbReference type="EMBL" id="FQZU01000001">
    <property type="protein sequence ID" value="SHI54173.1"/>
    <property type="molecule type" value="Genomic_DNA"/>
</dbReference>
<keyword evidence="4" id="KW-0378">Hydrolase</keyword>
<feature type="domain" description="AB hydrolase-1" evidence="3">
    <location>
        <begin position="54"/>
        <end position="191"/>
    </location>
</feature>
<name>A0A1M6BZU8_9BACT</name>
<dbReference type="STRING" id="1121393.SAMN02745216_00111"/>
<reference evidence="5" key="1">
    <citation type="submission" date="2016-11" db="EMBL/GenBank/DDBJ databases">
        <authorList>
            <person name="Varghese N."/>
            <person name="Submissions S."/>
        </authorList>
    </citation>
    <scope>NUCLEOTIDE SEQUENCE [LARGE SCALE GENOMIC DNA]</scope>
    <source>
        <strain evidence="5">DSM 16219</strain>
    </source>
</reference>
<dbReference type="SUPFAM" id="SSF53474">
    <property type="entry name" value="alpha/beta-Hydrolases"/>
    <property type="match status" value="1"/>
</dbReference>
<dbReference type="RefSeq" id="WP_073471860.1">
    <property type="nucleotide sequence ID" value="NZ_FQZU01000001.1"/>
</dbReference>
<evidence type="ECO:0000313" key="5">
    <source>
        <dbReference type="Proteomes" id="UP000183994"/>
    </source>
</evidence>
<dbReference type="PANTHER" id="PTHR11005">
    <property type="entry name" value="LYSOSOMAL ACID LIPASE-RELATED"/>
    <property type="match status" value="1"/>
</dbReference>
<sequence>MLFWPKQETVLVDRGAPKAPHFLMAQDLFARKGSRELFIKKIFSAKAGIRRRGPVILCPGIATNANLFRMDDQGGFLSLENNRSFATYLASEGFTVYCFHPGYAQRVYNRYVVRHCRQSMFYGKARTTPPTLDFVELVDREVPMVIERVRRDSGSSNISWVGYSLGGMMMYTYLAKTLDATVRNVVTIGSPITLHQIFVRIIPLINWITRALGFEEKSFVGTVTQNFVPITRAIRKIPGPVLRFNPIASPLLWNPFNMSGRAAKTLLGKVVEPVPNSLQKSISTMISQGLACKQYGPELVKSMGYIRKNKAKFLFFYGGADVIAPPDTVLLAHEIITPNDSNNLIGVNAAGHVDLMIGDNAREKVWLPAGKWLMENTSR</sequence>
<dbReference type="Gene3D" id="3.40.50.1820">
    <property type="entry name" value="alpha/beta hydrolase"/>
    <property type="match status" value="1"/>
</dbReference>
<dbReference type="GO" id="GO:0016787">
    <property type="term" value="F:hydrolase activity"/>
    <property type="evidence" value="ECO:0007669"/>
    <property type="project" value="UniProtKB-KW"/>
</dbReference>
<accession>A0A1M6BZU8</accession>
<dbReference type="OrthoDB" id="5490537at2"/>
<keyword evidence="2" id="KW-0443">Lipid metabolism</keyword>
<dbReference type="Proteomes" id="UP000183994">
    <property type="component" value="Unassembled WGS sequence"/>
</dbReference>
<dbReference type="GO" id="GO:0016042">
    <property type="term" value="P:lipid catabolic process"/>
    <property type="evidence" value="ECO:0007669"/>
    <property type="project" value="UniProtKB-KW"/>
</dbReference>
<dbReference type="InterPro" id="IPR000073">
    <property type="entry name" value="AB_hydrolase_1"/>
</dbReference>
<organism evidence="4 5">
    <name type="scientific">Desulfatibacillum alkenivorans DSM 16219</name>
    <dbReference type="NCBI Taxonomy" id="1121393"/>
    <lineage>
        <taxon>Bacteria</taxon>
        <taxon>Pseudomonadati</taxon>
        <taxon>Thermodesulfobacteriota</taxon>
        <taxon>Desulfobacteria</taxon>
        <taxon>Desulfobacterales</taxon>
        <taxon>Desulfatibacillaceae</taxon>
        <taxon>Desulfatibacillum</taxon>
    </lineage>
</organism>
<keyword evidence="1" id="KW-0442">Lipid degradation</keyword>
<keyword evidence="5" id="KW-1185">Reference proteome</keyword>
<evidence type="ECO:0000259" key="3">
    <source>
        <dbReference type="Pfam" id="PF00561"/>
    </source>
</evidence>
<dbReference type="Pfam" id="PF00561">
    <property type="entry name" value="Abhydrolase_1"/>
    <property type="match status" value="1"/>
</dbReference>